<feature type="transmembrane region" description="Helical" evidence="4">
    <location>
        <begin position="266"/>
        <end position="285"/>
    </location>
</feature>
<protein>
    <submittedName>
        <fullName evidence="6">Predicted arabinose efflux permease, MFS family</fullName>
    </submittedName>
</protein>
<feature type="transmembrane region" description="Helical" evidence="4">
    <location>
        <begin position="328"/>
        <end position="346"/>
    </location>
</feature>
<feature type="domain" description="Major facilitator superfamily (MFS) profile" evidence="5">
    <location>
        <begin position="20"/>
        <end position="408"/>
    </location>
</feature>
<evidence type="ECO:0000259" key="5">
    <source>
        <dbReference type="PROSITE" id="PS50850"/>
    </source>
</evidence>
<evidence type="ECO:0000256" key="3">
    <source>
        <dbReference type="ARBA" id="ARBA00023136"/>
    </source>
</evidence>
<dbReference type="PROSITE" id="PS50850">
    <property type="entry name" value="MFS"/>
    <property type="match status" value="1"/>
</dbReference>
<name>A0A1H2B3W3_9BRAD</name>
<dbReference type="InterPro" id="IPR011701">
    <property type="entry name" value="MFS"/>
</dbReference>
<evidence type="ECO:0000313" key="7">
    <source>
        <dbReference type="Proteomes" id="UP000243904"/>
    </source>
</evidence>
<keyword evidence="3 4" id="KW-0472">Membrane</keyword>
<organism evidence="6 7">
    <name type="scientific">Bradyrhizobium canariense</name>
    <dbReference type="NCBI Taxonomy" id="255045"/>
    <lineage>
        <taxon>Bacteria</taxon>
        <taxon>Pseudomonadati</taxon>
        <taxon>Pseudomonadota</taxon>
        <taxon>Alphaproteobacteria</taxon>
        <taxon>Hyphomicrobiales</taxon>
        <taxon>Nitrobacteraceae</taxon>
        <taxon>Bradyrhizobium</taxon>
    </lineage>
</organism>
<feature type="transmembrane region" description="Helical" evidence="4">
    <location>
        <begin position="113"/>
        <end position="135"/>
    </location>
</feature>
<feature type="transmembrane region" description="Helical" evidence="4">
    <location>
        <begin position="175"/>
        <end position="198"/>
    </location>
</feature>
<dbReference type="GO" id="GO:0022857">
    <property type="term" value="F:transmembrane transporter activity"/>
    <property type="evidence" value="ECO:0007669"/>
    <property type="project" value="InterPro"/>
</dbReference>
<sequence>MSTTAGDLRSASSLGNWRTPIVIIICGCAIAMLSFGPRSSLGFFIQPMSREFAWGRDVFGLALAVQNLLWGLGQPIAGAIADRFGALRVMCVGALLYAAGLVLMRYAATPLSLNLGAGVLIGFGLSGCSFNLVLSSFSKLLPPERRGLALGAGTAAGSFGQFLFAPFGVAMIDNFGWQTALIVFAALMLLIVPLSLALSTPPVPAASVAASDQQSFKTALAEAFGHRSYVLLVLGFFTCGFQLAFITVHLPAYLVDRGIPAQTGGWVIAAIGLFNIMGSLSVGWLQNVFPKRYILSTIYLVRAVSIIAFISFPITTFSAIAFGAVSGLTWLSTVPPTSALVALMFGTRWFATLYGFAFVSHQVGGFLGVWLGGIVFEKFGSYTPIWWLSVLFGVLSALINLPIVEQPVARPVAQPA</sequence>
<keyword evidence="7" id="KW-1185">Reference proteome</keyword>
<feature type="transmembrane region" description="Helical" evidence="4">
    <location>
        <begin position="85"/>
        <end position="107"/>
    </location>
</feature>
<dbReference type="Proteomes" id="UP000243904">
    <property type="component" value="Chromosome I"/>
</dbReference>
<reference evidence="7" key="1">
    <citation type="submission" date="2016-10" db="EMBL/GenBank/DDBJ databases">
        <authorList>
            <person name="Varghese N."/>
            <person name="Submissions S."/>
        </authorList>
    </citation>
    <scope>NUCLEOTIDE SEQUENCE [LARGE SCALE GENOMIC DNA]</scope>
    <source>
        <strain evidence="7">GAS369</strain>
    </source>
</reference>
<dbReference type="InterPro" id="IPR036259">
    <property type="entry name" value="MFS_trans_sf"/>
</dbReference>
<dbReference type="PANTHER" id="PTHR11360">
    <property type="entry name" value="MONOCARBOXYLATE TRANSPORTER"/>
    <property type="match status" value="1"/>
</dbReference>
<feature type="transmembrane region" description="Helical" evidence="4">
    <location>
        <begin position="53"/>
        <end position="73"/>
    </location>
</feature>
<dbReference type="EMBL" id="LT629750">
    <property type="protein sequence ID" value="SDT52757.1"/>
    <property type="molecule type" value="Genomic_DNA"/>
</dbReference>
<feature type="transmembrane region" description="Helical" evidence="4">
    <location>
        <begin position="21"/>
        <end position="41"/>
    </location>
</feature>
<dbReference type="InterPro" id="IPR050327">
    <property type="entry name" value="Proton-linked_MCT"/>
</dbReference>
<dbReference type="Pfam" id="PF07690">
    <property type="entry name" value="MFS_1"/>
    <property type="match status" value="1"/>
</dbReference>
<keyword evidence="2 4" id="KW-1133">Transmembrane helix</keyword>
<proteinExistence type="predicted"/>
<dbReference type="CDD" id="cd17355">
    <property type="entry name" value="MFS_YcxA_like"/>
    <property type="match status" value="1"/>
</dbReference>
<dbReference type="Gene3D" id="1.20.1250.20">
    <property type="entry name" value="MFS general substrate transporter like domains"/>
    <property type="match status" value="1"/>
</dbReference>
<dbReference type="RefSeq" id="WP_146690391.1">
    <property type="nucleotide sequence ID" value="NZ_LT629750.1"/>
</dbReference>
<feature type="transmembrane region" description="Helical" evidence="4">
    <location>
        <begin position="147"/>
        <end position="169"/>
    </location>
</feature>
<feature type="transmembrane region" description="Helical" evidence="4">
    <location>
        <begin position="297"/>
        <end position="322"/>
    </location>
</feature>
<feature type="transmembrane region" description="Helical" evidence="4">
    <location>
        <begin position="385"/>
        <end position="404"/>
    </location>
</feature>
<feature type="transmembrane region" description="Helical" evidence="4">
    <location>
        <begin position="353"/>
        <end position="373"/>
    </location>
</feature>
<keyword evidence="1 4" id="KW-0812">Transmembrane</keyword>
<feature type="transmembrane region" description="Helical" evidence="4">
    <location>
        <begin position="229"/>
        <end position="254"/>
    </location>
</feature>
<dbReference type="InterPro" id="IPR020846">
    <property type="entry name" value="MFS_dom"/>
</dbReference>
<dbReference type="SUPFAM" id="SSF103473">
    <property type="entry name" value="MFS general substrate transporter"/>
    <property type="match status" value="1"/>
</dbReference>
<accession>A0A1H2B3W3</accession>
<evidence type="ECO:0000256" key="1">
    <source>
        <dbReference type="ARBA" id="ARBA00022692"/>
    </source>
</evidence>
<evidence type="ECO:0000256" key="4">
    <source>
        <dbReference type="SAM" id="Phobius"/>
    </source>
</evidence>
<evidence type="ECO:0000313" key="6">
    <source>
        <dbReference type="EMBL" id="SDT52757.1"/>
    </source>
</evidence>
<evidence type="ECO:0000256" key="2">
    <source>
        <dbReference type="ARBA" id="ARBA00022989"/>
    </source>
</evidence>
<dbReference type="PANTHER" id="PTHR11360:SF284">
    <property type="entry name" value="EG:103B4.3 PROTEIN-RELATED"/>
    <property type="match status" value="1"/>
</dbReference>
<gene>
    <name evidence="6" type="ORF">SAMN05444158_6760</name>
</gene>
<dbReference type="AlphaFoldDB" id="A0A1H2B3W3"/>